<accession>A0ABY0H1Y1</accession>
<protein>
    <recommendedName>
        <fullName evidence="4">Histidine-specific methyltransferase SAM-dependent domain-containing protein</fullName>
    </recommendedName>
</protein>
<dbReference type="PANTHER" id="PTHR43558:SF6">
    <property type="entry name" value="REDUCTASE, PUTATIVE (AFU_ORTHOLOGUE AFUA_3G10540)-RELATED"/>
    <property type="match status" value="1"/>
</dbReference>
<dbReference type="InterPro" id="IPR053354">
    <property type="entry name" value="MGDG_epimerase"/>
</dbReference>
<evidence type="ECO:0000313" key="2">
    <source>
        <dbReference type="EMBL" id="RYO82682.1"/>
    </source>
</evidence>
<feature type="compositionally biased region" description="Basic and acidic residues" evidence="1">
    <location>
        <begin position="461"/>
        <end position="470"/>
    </location>
</feature>
<dbReference type="EMBL" id="QJNS01000209">
    <property type="protein sequence ID" value="RYO82682.1"/>
    <property type="molecule type" value="Genomic_DNA"/>
</dbReference>
<organism evidence="2 3">
    <name type="scientific">Monosporascus cannonballus</name>
    <dbReference type="NCBI Taxonomy" id="155416"/>
    <lineage>
        <taxon>Eukaryota</taxon>
        <taxon>Fungi</taxon>
        <taxon>Dikarya</taxon>
        <taxon>Ascomycota</taxon>
        <taxon>Pezizomycotina</taxon>
        <taxon>Sordariomycetes</taxon>
        <taxon>Xylariomycetidae</taxon>
        <taxon>Xylariales</taxon>
        <taxon>Xylariales incertae sedis</taxon>
        <taxon>Monosporascus</taxon>
    </lineage>
</organism>
<proteinExistence type="predicted"/>
<evidence type="ECO:0008006" key="4">
    <source>
        <dbReference type="Google" id="ProtNLM"/>
    </source>
</evidence>
<evidence type="ECO:0000256" key="1">
    <source>
        <dbReference type="SAM" id="MobiDB-lite"/>
    </source>
</evidence>
<keyword evidence="3" id="KW-1185">Reference proteome</keyword>
<feature type="compositionally biased region" description="Polar residues" evidence="1">
    <location>
        <begin position="14"/>
        <end position="25"/>
    </location>
</feature>
<feature type="region of interest" description="Disordered" evidence="1">
    <location>
        <begin position="455"/>
        <end position="477"/>
    </location>
</feature>
<comment type="caution">
    <text evidence="2">The sequence shown here is derived from an EMBL/GenBank/DDBJ whole genome shotgun (WGS) entry which is preliminary data.</text>
</comment>
<gene>
    <name evidence="2" type="ORF">DL762_006478</name>
</gene>
<reference evidence="2 3" key="1">
    <citation type="submission" date="2018-06" db="EMBL/GenBank/DDBJ databases">
        <title>Complete Genomes of Monosporascus.</title>
        <authorList>
            <person name="Robinson A.J."/>
            <person name="Natvig D.O."/>
        </authorList>
    </citation>
    <scope>NUCLEOTIDE SEQUENCE [LARGE SCALE GENOMIC DNA]</scope>
    <source>
        <strain evidence="2 3">CBS 609.92</strain>
    </source>
</reference>
<sequence>MADDPPSTPTPSSQFLSHLSNQPRTPTRELVQPYLSYETWLRKAFARGDAGIDGLAGLVPIYDGHETTFRTRAIDRLTADREKYLMRLPDDKLEADCAPAIAASLEEYRGNFEAFTHGTLAGLDWSNVVVAGSSALLPLLSHREDVSIMDDPAVERPLETYFQTIASASDIDIFLYGLDSEDAGITRILELEAAVRKNQRLLPGAGLSLRSENAITFISPKWPYRHVQIILRLYKSISEILTGFDVDCACVAFDGRQVYSNPRGITAIATRTNTIDLSRRSPSYENRLWKYRNQNFDVFWDCLDRTRINEDNFWPIVEDFKGLASLKGLARLIFSEFVLSKHNDGYRRKRVLKKFDNGGEPALTPESGYASIDIPYGKRFTADRVRKYVERHSRGQHLFGTIEEVAVRGAKPGKKSKETLAGKVTFLKDDPGRQMIGSFHPLSEDDWTEMAYAAAEEDSNEDNKEGREDSVEGDGEDMVETLAPGVERITEELGDSAISFFYEAEIFAYCASKSV</sequence>
<evidence type="ECO:0000313" key="3">
    <source>
        <dbReference type="Proteomes" id="UP000294003"/>
    </source>
</evidence>
<name>A0ABY0H1Y1_9PEZI</name>
<feature type="region of interest" description="Disordered" evidence="1">
    <location>
        <begin position="1"/>
        <end position="25"/>
    </location>
</feature>
<dbReference type="PANTHER" id="PTHR43558">
    <property type="entry name" value="REDUCTASE, PUTATIVE (AFU_ORTHOLOGUE AFUA_3G10540)-RELATED"/>
    <property type="match status" value="1"/>
</dbReference>
<dbReference type="Proteomes" id="UP000294003">
    <property type="component" value="Unassembled WGS sequence"/>
</dbReference>